<dbReference type="NCBIfam" id="TIGR02284">
    <property type="entry name" value="PA2169 family four-helix-bundle protein"/>
    <property type="match status" value="1"/>
</dbReference>
<proteinExistence type="predicted"/>
<dbReference type="InterPro" id="IPR019052">
    <property type="entry name" value="DUF2383"/>
</dbReference>
<accession>A0ABP3WT68</accession>
<keyword evidence="3" id="KW-1185">Reference proteome</keyword>
<organism evidence="2 3">
    <name type="scientific">Aliiglaciecola litoralis</name>
    <dbReference type="NCBI Taxonomy" id="582857"/>
    <lineage>
        <taxon>Bacteria</taxon>
        <taxon>Pseudomonadati</taxon>
        <taxon>Pseudomonadota</taxon>
        <taxon>Gammaproteobacteria</taxon>
        <taxon>Alteromonadales</taxon>
        <taxon>Alteromonadaceae</taxon>
        <taxon>Aliiglaciecola</taxon>
    </lineage>
</organism>
<dbReference type="Proteomes" id="UP001500359">
    <property type="component" value="Unassembled WGS sequence"/>
</dbReference>
<evidence type="ECO:0000313" key="3">
    <source>
        <dbReference type="Proteomes" id="UP001500359"/>
    </source>
</evidence>
<dbReference type="EMBL" id="BAAAFD010000002">
    <property type="protein sequence ID" value="GAA0854426.1"/>
    <property type="molecule type" value="Genomic_DNA"/>
</dbReference>
<dbReference type="InterPro" id="IPR011971">
    <property type="entry name" value="CHP02284"/>
</dbReference>
<dbReference type="Gene3D" id="1.20.1260.10">
    <property type="match status" value="1"/>
</dbReference>
<gene>
    <name evidence="2" type="ORF">GCM10009114_10090</name>
</gene>
<name>A0ABP3WT68_9ALTE</name>
<reference evidence="3" key="1">
    <citation type="journal article" date="2019" name="Int. J. Syst. Evol. Microbiol.">
        <title>The Global Catalogue of Microorganisms (GCM) 10K type strain sequencing project: providing services to taxonomists for standard genome sequencing and annotation.</title>
        <authorList>
            <consortium name="The Broad Institute Genomics Platform"/>
            <consortium name="The Broad Institute Genome Sequencing Center for Infectious Disease"/>
            <person name="Wu L."/>
            <person name="Ma J."/>
        </authorList>
    </citation>
    <scope>NUCLEOTIDE SEQUENCE [LARGE SCALE GENOMIC DNA]</scope>
    <source>
        <strain evidence="3">JCM 15896</strain>
    </source>
</reference>
<feature type="domain" description="DUF2383" evidence="1">
    <location>
        <begin position="9"/>
        <end position="115"/>
    </location>
</feature>
<dbReference type="Pfam" id="PF09537">
    <property type="entry name" value="DUF2383"/>
    <property type="match status" value="1"/>
</dbReference>
<comment type="caution">
    <text evidence="2">The sequence shown here is derived from an EMBL/GenBank/DDBJ whole genome shotgun (WGS) entry which is preliminary data.</text>
</comment>
<dbReference type="InterPro" id="IPR012347">
    <property type="entry name" value="Ferritin-like"/>
</dbReference>
<dbReference type="RefSeq" id="WP_343857166.1">
    <property type="nucleotide sequence ID" value="NZ_BAAAFD010000002.1"/>
</dbReference>
<evidence type="ECO:0000313" key="2">
    <source>
        <dbReference type="EMBL" id="GAA0854426.1"/>
    </source>
</evidence>
<evidence type="ECO:0000259" key="1">
    <source>
        <dbReference type="Pfam" id="PF09537"/>
    </source>
</evidence>
<protein>
    <recommendedName>
        <fullName evidence="1">DUF2383 domain-containing protein</fullName>
    </recommendedName>
</protein>
<sequence length="148" mass="16711">MTKPVRKVEKVTDIIRVLNGGIKFYEEAMEKVDSHGAKTVFGRMVSAKRSSVEKLQPFAIAENGEFEKDSDMAVDFRNAYTKVLSKLTSDNDHTYVEQLEEVEDKTRAVIHEALEIDQPKACKMALMNVLNTANETHSQMKSLQQTTS</sequence>